<feature type="chain" id="PRO_5019038567" description="Transglycosylase SLT domain-containing protein" evidence="1">
    <location>
        <begin position="22"/>
        <end position="212"/>
    </location>
</feature>
<dbReference type="Proteomes" id="UP000288058">
    <property type="component" value="Unassembled WGS sequence"/>
</dbReference>
<dbReference type="InterPro" id="IPR023346">
    <property type="entry name" value="Lysozyme-like_dom_sf"/>
</dbReference>
<dbReference type="CDD" id="cd00442">
    <property type="entry name" value="Lyz-like"/>
    <property type="match status" value="1"/>
</dbReference>
<evidence type="ECO:0000259" key="2">
    <source>
        <dbReference type="Pfam" id="PF19489"/>
    </source>
</evidence>
<protein>
    <recommendedName>
        <fullName evidence="2">Transglycosylase SLT domain-containing protein</fullName>
    </recommendedName>
</protein>
<dbReference type="InterPro" id="IPR045795">
    <property type="entry name" value="SLT_4"/>
</dbReference>
<accession>A0A432Z650</accession>
<dbReference type="SUPFAM" id="SSF53955">
    <property type="entry name" value="Lysozyme-like"/>
    <property type="match status" value="1"/>
</dbReference>
<dbReference type="PROSITE" id="PS51257">
    <property type="entry name" value="PROKAR_LIPOPROTEIN"/>
    <property type="match status" value="1"/>
</dbReference>
<evidence type="ECO:0000313" key="3">
    <source>
        <dbReference type="EMBL" id="RUO73372.1"/>
    </source>
</evidence>
<dbReference type="AlphaFoldDB" id="A0A432Z650"/>
<dbReference type="Pfam" id="PF19489">
    <property type="entry name" value="SLT_4"/>
    <property type="match status" value="1"/>
</dbReference>
<keyword evidence="1" id="KW-0732">Signal</keyword>
<evidence type="ECO:0000313" key="4">
    <source>
        <dbReference type="Proteomes" id="UP000288058"/>
    </source>
</evidence>
<dbReference type="RefSeq" id="WP_126780013.1">
    <property type="nucleotide sequence ID" value="NZ_PIQC01000001.1"/>
</dbReference>
<dbReference type="OrthoDB" id="9789144at2"/>
<reference evidence="4" key="1">
    <citation type="journal article" date="2018" name="Front. Microbiol.">
        <title>Genome-Based Analysis Reveals the Taxonomy and Diversity of the Family Idiomarinaceae.</title>
        <authorList>
            <person name="Liu Y."/>
            <person name="Lai Q."/>
            <person name="Shao Z."/>
        </authorList>
    </citation>
    <scope>NUCLEOTIDE SEQUENCE [LARGE SCALE GENOMIC DNA]</scope>
    <source>
        <strain evidence="4">R22</strain>
    </source>
</reference>
<dbReference type="Gene3D" id="1.10.530.10">
    <property type="match status" value="1"/>
</dbReference>
<organism evidence="3 4">
    <name type="scientific">Idiomarina ramblicola</name>
    <dbReference type="NCBI Taxonomy" id="263724"/>
    <lineage>
        <taxon>Bacteria</taxon>
        <taxon>Pseudomonadati</taxon>
        <taxon>Pseudomonadota</taxon>
        <taxon>Gammaproteobacteria</taxon>
        <taxon>Alteromonadales</taxon>
        <taxon>Idiomarinaceae</taxon>
        <taxon>Idiomarina</taxon>
    </lineage>
</organism>
<proteinExistence type="predicted"/>
<feature type="signal peptide" evidence="1">
    <location>
        <begin position="1"/>
        <end position="21"/>
    </location>
</feature>
<comment type="caution">
    <text evidence="3">The sequence shown here is derived from an EMBL/GenBank/DDBJ whole genome shotgun (WGS) entry which is preliminary data.</text>
</comment>
<feature type="domain" description="Transglycosylase SLT" evidence="2">
    <location>
        <begin position="16"/>
        <end position="197"/>
    </location>
</feature>
<keyword evidence="4" id="KW-1185">Reference proteome</keyword>
<evidence type="ECO:0000256" key="1">
    <source>
        <dbReference type="SAM" id="SignalP"/>
    </source>
</evidence>
<sequence>MAIKLFLLTQPKVLVSAFVLATLTGCATPPPANPENVCHIFEEHRDWYHAAADARDRWGVPIHVPMAMMYQESSFKHNALPPRDYLLGFIPWGRVSSAYGYSQAKTMTWEDYQRETGNGWASRDDFEDAIDFMGWFISKTYKINGVSKWDAYGQYLNYHEGWGGYQRKSYLKKPWLVKVSRVVKSRSMTYAAQLNKCEEDLKHGWLWRLFFG</sequence>
<dbReference type="EMBL" id="PIQC01000001">
    <property type="protein sequence ID" value="RUO73372.1"/>
    <property type="molecule type" value="Genomic_DNA"/>
</dbReference>
<name>A0A432Z650_9GAMM</name>
<gene>
    <name evidence="3" type="ORF">CWI78_02710</name>
</gene>